<proteinExistence type="predicted"/>
<dbReference type="EMBL" id="BGPR01119777">
    <property type="protein sequence ID" value="GBN16731.1"/>
    <property type="molecule type" value="Genomic_DNA"/>
</dbReference>
<evidence type="ECO:0000313" key="2">
    <source>
        <dbReference type="Proteomes" id="UP000499080"/>
    </source>
</evidence>
<feature type="non-terminal residue" evidence="1">
    <location>
        <position position="68"/>
    </location>
</feature>
<name>A0A4Y2LPP0_ARAVE</name>
<accession>A0A4Y2LPP0</accession>
<protein>
    <recommendedName>
        <fullName evidence="3">DUF4817 domain-containing protein</fullName>
    </recommendedName>
</protein>
<sequence>MPGRLHWMASRWPSDNVLFSKFKKHLSGTRFSSVSDEKTAAENWLNGQGRDFHQDGLNKLVLRSDKQI</sequence>
<dbReference type="Proteomes" id="UP000499080">
    <property type="component" value="Unassembled WGS sequence"/>
</dbReference>
<comment type="caution">
    <text evidence="1">The sequence shown here is derived from an EMBL/GenBank/DDBJ whole genome shotgun (WGS) entry which is preliminary data.</text>
</comment>
<organism evidence="1 2">
    <name type="scientific">Araneus ventricosus</name>
    <name type="common">Orbweaver spider</name>
    <name type="synonym">Epeira ventricosa</name>
    <dbReference type="NCBI Taxonomy" id="182803"/>
    <lineage>
        <taxon>Eukaryota</taxon>
        <taxon>Metazoa</taxon>
        <taxon>Ecdysozoa</taxon>
        <taxon>Arthropoda</taxon>
        <taxon>Chelicerata</taxon>
        <taxon>Arachnida</taxon>
        <taxon>Araneae</taxon>
        <taxon>Araneomorphae</taxon>
        <taxon>Entelegynae</taxon>
        <taxon>Araneoidea</taxon>
        <taxon>Araneidae</taxon>
        <taxon>Araneus</taxon>
    </lineage>
</organism>
<reference evidence="1 2" key="1">
    <citation type="journal article" date="2019" name="Sci. Rep.">
        <title>Orb-weaving spider Araneus ventricosus genome elucidates the spidroin gene catalogue.</title>
        <authorList>
            <person name="Kono N."/>
            <person name="Nakamura H."/>
            <person name="Ohtoshi R."/>
            <person name="Moran D.A.P."/>
            <person name="Shinohara A."/>
            <person name="Yoshida Y."/>
            <person name="Fujiwara M."/>
            <person name="Mori M."/>
            <person name="Tomita M."/>
            <person name="Arakawa K."/>
        </authorList>
    </citation>
    <scope>NUCLEOTIDE SEQUENCE [LARGE SCALE GENOMIC DNA]</scope>
</reference>
<evidence type="ECO:0000313" key="1">
    <source>
        <dbReference type="EMBL" id="GBN16731.1"/>
    </source>
</evidence>
<dbReference type="AlphaFoldDB" id="A0A4Y2LPP0"/>
<evidence type="ECO:0008006" key="3">
    <source>
        <dbReference type="Google" id="ProtNLM"/>
    </source>
</evidence>
<keyword evidence="2" id="KW-1185">Reference proteome</keyword>
<dbReference type="OrthoDB" id="616263at2759"/>
<gene>
    <name evidence="1" type="ORF">AVEN_198299_1</name>
</gene>